<dbReference type="OrthoDB" id="424551at2759"/>
<keyword evidence="1" id="KW-0472">Membrane</keyword>
<comment type="caution">
    <text evidence="2">The sequence shown here is derived from an EMBL/GenBank/DDBJ whole genome shotgun (WGS) entry which is preliminary data.</text>
</comment>
<sequence>MATTPSKKKKELFHRASRFVIVYSTPQREDEAQQQQRDEQNIAAFSMFRFDFEEDEEVLYWQVTLGLLLYPQYFTTLLAMKCRLLKASDGWGLVDY</sequence>
<keyword evidence="3" id="KW-1185">Reference proteome</keyword>
<feature type="transmembrane region" description="Helical" evidence="1">
    <location>
        <begin position="59"/>
        <end position="80"/>
    </location>
</feature>
<dbReference type="AlphaFoldDB" id="A0A2R6NSQ5"/>
<keyword evidence="1" id="KW-0812">Transmembrane</keyword>
<evidence type="ECO:0000313" key="2">
    <source>
        <dbReference type="EMBL" id="PSR75942.1"/>
    </source>
</evidence>
<evidence type="ECO:0000256" key="1">
    <source>
        <dbReference type="SAM" id="Phobius"/>
    </source>
</evidence>
<evidence type="ECO:0000313" key="3">
    <source>
        <dbReference type="Proteomes" id="UP000186601"/>
    </source>
</evidence>
<proteinExistence type="predicted"/>
<name>A0A2R6NSQ5_9APHY</name>
<dbReference type="Proteomes" id="UP000186601">
    <property type="component" value="Unassembled WGS sequence"/>
</dbReference>
<accession>A0A2R6NSQ5</accession>
<reference evidence="2 3" key="1">
    <citation type="submission" date="2018-02" db="EMBL/GenBank/DDBJ databases">
        <title>Genome sequence of the basidiomycete white-rot fungus Phlebia centrifuga.</title>
        <authorList>
            <person name="Granchi Z."/>
            <person name="Peng M."/>
            <person name="de Vries R.P."/>
            <person name="Hilden K."/>
            <person name="Makela M.R."/>
            <person name="Grigoriev I."/>
            <person name="Riley R."/>
        </authorList>
    </citation>
    <scope>NUCLEOTIDE SEQUENCE [LARGE SCALE GENOMIC DNA]</scope>
    <source>
        <strain evidence="2 3">FBCC195</strain>
    </source>
</reference>
<dbReference type="Gene3D" id="3.40.630.30">
    <property type="match status" value="1"/>
</dbReference>
<protein>
    <submittedName>
        <fullName evidence="2">Uncharacterized protein</fullName>
    </submittedName>
</protein>
<keyword evidence="1" id="KW-1133">Transmembrane helix</keyword>
<dbReference type="EMBL" id="MLYV02000872">
    <property type="protein sequence ID" value="PSR75942.1"/>
    <property type="molecule type" value="Genomic_DNA"/>
</dbReference>
<gene>
    <name evidence="2" type="ORF">PHLCEN_2v8856</name>
</gene>
<organism evidence="2 3">
    <name type="scientific">Hermanssonia centrifuga</name>
    <dbReference type="NCBI Taxonomy" id="98765"/>
    <lineage>
        <taxon>Eukaryota</taxon>
        <taxon>Fungi</taxon>
        <taxon>Dikarya</taxon>
        <taxon>Basidiomycota</taxon>
        <taxon>Agaricomycotina</taxon>
        <taxon>Agaricomycetes</taxon>
        <taxon>Polyporales</taxon>
        <taxon>Meruliaceae</taxon>
        <taxon>Hermanssonia</taxon>
    </lineage>
</organism>